<gene>
    <name evidence="1" type="ORF">PSTT_05685</name>
</gene>
<proteinExistence type="predicted"/>
<sequence length="87" mass="9555">MAELKSLRCVTDDITFNMLNDKPKTLLILAPEFKPRPSFKVDNSESDVATALLTYKPKTASTTPLKAIGGINTSHYIYNFSTTIGTS</sequence>
<dbReference type="AlphaFoldDB" id="A0A2S4VN07"/>
<accession>A0A2S4VN07</accession>
<comment type="caution">
    <text evidence="1">The sequence shown here is derived from an EMBL/GenBank/DDBJ whole genome shotgun (WGS) entry which is preliminary data.</text>
</comment>
<dbReference type="EMBL" id="PKSL01000042">
    <property type="protein sequence ID" value="POW10927.1"/>
    <property type="molecule type" value="Genomic_DNA"/>
</dbReference>
<keyword evidence="2" id="KW-1185">Reference proteome</keyword>
<evidence type="ECO:0000313" key="2">
    <source>
        <dbReference type="Proteomes" id="UP000239156"/>
    </source>
</evidence>
<protein>
    <submittedName>
        <fullName evidence="1">Uncharacterized protein</fullName>
    </submittedName>
</protein>
<dbReference type="Proteomes" id="UP000239156">
    <property type="component" value="Unassembled WGS sequence"/>
</dbReference>
<organism evidence="1 2">
    <name type="scientific">Puccinia striiformis</name>
    <dbReference type="NCBI Taxonomy" id="27350"/>
    <lineage>
        <taxon>Eukaryota</taxon>
        <taxon>Fungi</taxon>
        <taxon>Dikarya</taxon>
        <taxon>Basidiomycota</taxon>
        <taxon>Pucciniomycotina</taxon>
        <taxon>Pucciniomycetes</taxon>
        <taxon>Pucciniales</taxon>
        <taxon>Pucciniaceae</taxon>
        <taxon>Puccinia</taxon>
    </lineage>
</organism>
<dbReference type="VEuPathDB" id="FungiDB:PSHT_06512"/>
<dbReference type="VEuPathDB" id="FungiDB:PSTT_05685"/>
<reference evidence="1" key="1">
    <citation type="submission" date="2017-12" db="EMBL/GenBank/DDBJ databases">
        <title>Gene loss provides genomic basis for host adaptation in cereal stripe rust fungi.</title>
        <authorList>
            <person name="Xia C."/>
        </authorList>
    </citation>
    <scope>NUCLEOTIDE SEQUENCE [LARGE SCALE GENOMIC DNA]</scope>
    <source>
        <strain evidence="1">93-210</strain>
    </source>
</reference>
<evidence type="ECO:0000313" key="1">
    <source>
        <dbReference type="EMBL" id="POW10927.1"/>
    </source>
</evidence>
<name>A0A2S4VN07_9BASI</name>